<evidence type="ECO:0000313" key="2">
    <source>
        <dbReference type="Proteomes" id="UP000673383"/>
    </source>
</evidence>
<gene>
    <name evidence="1" type="ORF">JOH49_007216</name>
</gene>
<protein>
    <submittedName>
        <fullName evidence="1">Uncharacterized protein</fullName>
    </submittedName>
</protein>
<reference evidence="1" key="1">
    <citation type="submission" date="2021-02" db="EMBL/GenBank/DDBJ databases">
        <title>Genomic Encyclopedia of Type Strains, Phase IV (KMG-V): Genome sequencing to study the core and pangenomes of soil and plant-associated prokaryotes.</title>
        <authorList>
            <person name="Whitman W."/>
        </authorList>
    </citation>
    <scope>NUCLEOTIDE SEQUENCE</scope>
    <source>
        <strain evidence="1">USDA 406</strain>
    </source>
</reference>
<dbReference type="EMBL" id="JAFICZ010000001">
    <property type="protein sequence ID" value="MBP1297463.1"/>
    <property type="molecule type" value="Genomic_DNA"/>
</dbReference>
<sequence length="310" mass="33908">MAPNAGKNTIAALEAQAHAAQNELAAAESAFAGAVQSMEEPPLELSDDQIADLVDVKRLAEVRLVKARAAYRRAGHALTEARKVAAERERRDELARVHSMGSAAQKQLEDAVTTATKQLRAAMRSMAEAEVARETLNRKLPDDQQIPSFEVAIMDAPSIPRHEISRVRELHWLHPSGRPYDPEYAAKIKPNANGTAYISHGGHTTTLTKRAFFERTTYTDWIGARGVSSLAAVLALPGLKGAPAGWSPMRFVTPQSVLNELDRIESHNHVDPEPEIRSELVAVSPVFESVEEIRAWEVDHGDQPATEQAA</sequence>
<proteinExistence type="predicted"/>
<name>A0A8I1YCH0_BRAEL</name>
<accession>A0A8I1YCH0</accession>
<organism evidence="1 2">
    <name type="scientific">Bradyrhizobium elkanii</name>
    <dbReference type="NCBI Taxonomy" id="29448"/>
    <lineage>
        <taxon>Bacteria</taxon>
        <taxon>Pseudomonadati</taxon>
        <taxon>Pseudomonadota</taxon>
        <taxon>Alphaproteobacteria</taxon>
        <taxon>Hyphomicrobiales</taxon>
        <taxon>Nitrobacteraceae</taxon>
        <taxon>Bradyrhizobium</taxon>
    </lineage>
</organism>
<evidence type="ECO:0000313" key="1">
    <source>
        <dbReference type="EMBL" id="MBP1297463.1"/>
    </source>
</evidence>
<dbReference type="Proteomes" id="UP000673383">
    <property type="component" value="Unassembled WGS sequence"/>
</dbReference>
<comment type="caution">
    <text evidence="1">The sequence shown here is derived from an EMBL/GenBank/DDBJ whole genome shotgun (WGS) entry which is preliminary data.</text>
</comment>
<dbReference type="RefSeq" id="WP_209945222.1">
    <property type="nucleotide sequence ID" value="NZ_JAFICZ010000001.1"/>
</dbReference>
<dbReference type="AlphaFoldDB" id="A0A8I1YCH0"/>